<dbReference type="RefSeq" id="WP_171654211.1">
    <property type="nucleotide sequence ID" value="NZ_WHOD01000087.1"/>
</dbReference>
<sequence>MTEKPNDNVILFPKTVEYYQFELTRMLETERYGEAIRMLEFLLTCHNQDERIQDEWLALLQWLQTMFPDQVFPSLDSDEGEELSEADMFRQHLAVKERADSGYAQRLLELLEHPQSVENLLLALDQLAFLEHPEINEKLSEWVTKQEQHPIIQYKVLQTLKLRGVTGPLKLSKQGETIVVDVEDTPVTFGDFPDPIGEIIERIQDMSQMTQPALAYFAQETWNEFLAYIYGTAQYRQMLRQDKACVDVWAAAFHFVLLEKVFNSGNKEEILDLYGITNELVFQWEQAYRVMQSFASSTFSRSQGE</sequence>
<comment type="caution">
    <text evidence="1">The sequence shown here is derived from an EMBL/GenBank/DDBJ whole genome shotgun (WGS) entry which is preliminary data.</text>
</comment>
<keyword evidence="2" id="KW-1185">Reference proteome</keyword>
<dbReference type="EMBL" id="WHOD01000087">
    <property type="protein sequence ID" value="NOU95985.1"/>
    <property type="molecule type" value="Genomic_DNA"/>
</dbReference>
<accession>A0A972GZX0</accession>
<evidence type="ECO:0000313" key="2">
    <source>
        <dbReference type="Proteomes" id="UP000641588"/>
    </source>
</evidence>
<gene>
    <name evidence="1" type="ORF">GC093_22580</name>
</gene>
<organism evidence="1 2">
    <name type="scientific">Paenibacillus foliorum</name>
    <dbReference type="NCBI Taxonomy" id="2654974"/>
    <lineage>
        <taxon>Bacteria</taxon>
        <taxon>Bacillati</taxon>
        <taxon>Bacillota</taxon>
        <taxon>Bacilli</taxon>
        <taxon>Bacillales</taxon>
        <taxon>Paenibacillaceae</taxon>
        <taxon>Paenibacillus</taxon>
    </lineage>
</organism>
<protein>
    <submittedName>
        <fullName evidence="1">Uncharacterized protein</fullName>
    </submittedName>
</protein>
<reference evidence="1" key="1">
    <citation type="submission" date="2019-10" db="EMBL/GenBank/DDBJ databases">
        <title>Description of Paenibacillus glebae sp. nov.</title>
        <authorList>
            <person name="Carlier A."/>
            <person name="Qi S."/>
        </authorList>
    </citation>
    <scope>NUCLEOTIDE SEQUENCE</scope>
    <source>
        <strain evidence="1">LMG 31456</strain>
    </source>
</reference>
<evidence type="ECO:0000313" key="1">
    <source>
        <dbReference type="EMBL" id="NOU95985.1"/>
    </source>
</evidence>
<dbReference type="Proteomes" id="UP000641588">
    <property type="component" value="Unassembled WGS sequence"/>
</dbReference>
<name>A0A972GZX0_9BACL</name>
<proteinExistence type="predicted"/>
<dbReference type="AlphaFoldDB" id="A0A972GZX0"/>